<dbReference type="STRING" id="686832.A0A0C2XV37"/>
<dbReference type="SUPFAM" id="SSF54928">
    <property type="entry name" value="RNA-binding domain, RBD"/>
    <property type="match status" value="1"/>
</dbReference>
<comment type="subcellular location">
    <subcellularLocation>
        <location evidence="1">Nucleus</location>
    </subcellularLocation>
</comment>
<evidence type="ECO:0000256" key="2">
    <source>
        <dbReference type="ARBA" id="ARBA00005991"/>
    </source>
</evidence>
<dbReference type="Pfam" id="PF03467">
    <property type="entry name" value="Smg4_UPF3"/>
    <property type="match status" value="1"/>
</dbReference>
<keyword evidence="3" id="KW-0866">Nonsense-mediated mRNA decay</keyword>
<evidence type="ECO:0000256" key="1">
    <source>
        <dbReference type="ARBA" id="ARBA00004123"/>
    </source>
</evidence>
<accession>A0A0C2XV37</accession>
<evidence type="ECO:0000256" key="3">
    <source>
        <dbReference type="ARBA" id="ARBA00023161"/>
    </source>
</evidence>
<organism evidence="7 8">
    <name type="scientific">Hebeloma cylindrosporum</name>
    <dbReference type="NCBI Taxonomy" id="76867"/>
    <lineage>
        <taxon>Eukaryota</taxon>
        <taxon>Fungi</taxon>
        <taxon>Dikarya</taxon>
        <taxon>Basidiomycota</taxon>
        <taxon>Agaricomycotina</taxon>
        <taxon>Agaricomycetes</taxon>
        <taxon>Agaricomycetidae</taxon>
        <taxon>Agaricales</taxon>
        <taxon>Agaricineae</taxon>
        <taxon>Hymenogastraceae</taxon>
        <taxon>Hebeloma</taxon>
    </lineage>
</organism>
<proteinExistence type="inferred from homology"/>
<dbReference type="EMBL" id="KN831780">
    <property type="protein sequence ID" value="KIM41523.1"/>
    <property type="molecule type" value="Genomic_DNA"/>
</dbReference>
<dbReference type="InterPro" id="IPR005120">
    <property type="entry name" value="UPF3_dom"/>
</dbReference>
<keyword evidence="4" id="KW-0539">Nucleus</keyword>
<evidence type="ECO:0000256" key="4">
    <source>
        <dbReference type="ARBA" id="ARBA00023242"/>
    </source>
</evidence>
<dbReference type="InterPro" id="IPR035979">
    <property type="entry name" value="RBD_domain_sf"/>
</dbReference>
<dbReference type="Proteomes" id="UP000053424">
    <property type="component" value="Unassembled WGS sequence"/>
</dbReference>
<dbReference type="Gene3D" id="3.30.70.330">
    <property type="match status" value="1"/>
</dbReference>
<feature type="domain" description="UPF3" evidence="6">
    <location>
        <begin position="30"/>
        <end position="112"/>
    </location>
</feature>
<evidence type="ECO:0000313" key="8">
    <source>
        <dbReference type="Proteomes" id="UP000053424"/>
    </source>
</evidence>
<dbReference type="InterPro" id="IPR012677">
    <property type="entry name" value="Nucleotide-bd_a/b_plait_sf"/>
</dbReference>
<comment type="similarity">
    <text evidence="2">Belongs to the RENT3 family.</text>
</comment>
<dbReference type="OrthoDB" id="18087at2759"/>
<dbReference type="GO" id="GO:0003729">
    <property type="term" value="F:mRNA binding"/>
    <property type="evidence" value="ECO:0007669"/>
    <property type="project" value="TreeGrafter"/>
</dbReference>
<feature type="region of interest" description="Disordered" evidence="5">
    <location>
        <begin position="1"/>
        <end position="35"/>
    </location>
</feature>
<evidence type="ECO:0000259" key="6">
    <source>
        <dbReference type="Pfam" id="PF03467"/>
    </source>
</evidence>
<evidence type="ECO:0000313" key="7">
    <source>
        <dbReference type="EMBL" id="KIM41523.1"/>
    </source>
</evidence>
<dbReference type="GO" id="GO:0000184">
    <property type="term" value="P:nuclear-transcribed mRNA catabolic process, nonsense-mediated decay"/>
    <property type="evidence" value="ECO:0007669"/>
    <property type="project" value="UniProtKB-KW"/>
</dbReference>
<dbReference type="CDD" id="cd12455">
    <property type="entry name" value="RRM_like_Smg4_UPF3"/>
    <property type="match status" value="1"/>
</dbReference>
<keyword evidence="8" id="KW-1185">Reference proteome</keyword>
<feature type="compositionally biased region" description="Polar residues" evidence="5">
    <location>
        <begin position="1"/>
        <end position="11"/>
    </location>
</feature>
<dbReference type="HOGENOM" id="CLU_161501_0_0_1"/>
<reference evidence="7 8" key="1">
    <citation type="submission" date="2014-04" db="EMBL/GenBank/DDBJ databases">
        <authorList>
            <consortium name="DOE Joint Genome Institute"/>
            <person name="Kuo A."/>
            <person name="Gay G."/>
            <person name="Dore J."/>
            <person name="Kohler A."/>
            <person name="Nagy L.G."/>
            <person name="Floudas D."/>
            <person name="Copeland A."/>
            <person name="Barry K.W."/>
            <person name="Cichocki N."/>
            <person name="Veneault-Fourrey C."/>
            <person name="LaButti K."/>
            <person name="Lindquist E.A."/>
            <person name="Lipzen A."/>
            <person name="Lundell T."/>
            <person name="Morin E."/>
            <person name="Murat C."/>
            <person name="Sun H."/>
            <person name="Tunlid A."/>
            <person name="Henrissat B."/>
            <person name="Grigoriev I.V."/>
            <person name="Hibbett D.S."/>
            <person name="Martin F."/>
            <person name="Nordberg H.P."/>
            <person name="Cantor M.N."/>
            <person name="Hua S.X."/>
        </authorList>
    </citation>
    <scope>NUCLEOTIDE SEQUENCE [LARGE SCALE GENOMIC DNA]</scope>
    <source>
        <strain evidence="8">h7</strain>
    </source>
</reference>
<feature type="compositionally biased region" description="Basic and acidic residues" evidence="5">
    <location>
        <begin position="13"/>
        <end position="22"/>
    </location>
</feature>
<dbReference type="InterPro" id="IPR039722">
    <property type="entry name" value="Upf3"/>
</dbReference>
<dbReference type="PANTHER" id="PTHR13112:SF0">
    <property type="entry name" value="FI21285P1"/>
    <property type="match status" value="1"/>
</dbReference>
<evidence type="ECO:0000256" key="5">
    <source>
        <dbReference type="SAM" id="MobiDB-lite"/>
    </source>
</evidence>
<name>A0A0C2XV37_HEBCY</name>
<dbReference type="GO" id="GO:0045727">
    <property type="term" value="P:positive regulation of translation"/>
    <property type="evidence" value="ECO:0007669"/>
    <property type="project" value="TreeGrafter"/>
</dbReference>
<dbReference type="AlphaFoldDB" id="A0A0C2XV37"/>
<protein>
    <recommendedName>
        <fullName evidence="6">UPF3 domain-containing protein</fullName>
    </recommendedName>
</protein>
<sequence>MPTATVSQTSQKQKKEKDKERTSSQPQPNERLKTVVRRLPPNLPEEVFWQSVQPWVTEDTAVWKVFYPGKLRKKLNKENIPSRAYIAFKNEEQLASFSRGYDGHIFRDKTGVIITDESLCPLTWSRG</sequence>
<reference evidence="8" key="2">
    <citation type="submission" date="2015-01" db="EMBL/GenBank/DDBJ databases">
        <title>Evolutionary Origins and Diversification of the Mycorrhizal Mutualists.</title>
        <authorList>
            <consortium name="DOE Joint Genome Institute"/>
            <consortium name="Mycorrhizal Genomics Consortium"/>
            <person name="Kohler A."/>
            <person name="Kuo A."/>
            <person name="Nagy L.G."/>
            <person name="Floudas D."/>
            <person name="Copeland A."/>
            <person name="Barry K.W."/>
            <person name="Cichocki N."/>
            <person name="Veneault-Fourrey C."/>
            <person name="LaButti K."/>
            <person name="Lindquist E.A."/>
            <person name="Lipzen A."/>
            <person name="Lundell T."/>
            <person name="Morin E."/>
            <person name="Murat C."/>
            <person name="Riley R."/>
            <person name="Ohm R."/>
            <person name="Sun H."/>
            <person name="Tunlid A."/>
            <person name="Henrissat B."/>
            <person name="Grigoriev I.V."/>
            <person name="Hibbett D.S."/>
            <person name="Martin F."/>
        </authorList>
    </citation>
    <scope>NUCLEOTIDE SEQUENCE [LARGE SCALE GENOMIC DNA]</scope>
    <source>
        <strain evidence="8">h7</strain>
    </source>
</reference>
<gene>
    <name evidence="7" type="ORF">M413DRAFT_445507</name>
</gene>
<dbReference type="PANTHER" id="PTHR13112">
    <property type="entry name" value="UPF3 REGULATOR OF NONSENSE TRANSCRIPTS-LIKE PROTEIN"/>
    <property type="match status" value="1"/>
</dbReference>
<dbReference type="GO" id="GO:0005730">
    <property type="term" value="C:nucleolus"/>
    <property type="evidence" value="ECO:0007669"/>
    <property type="project" value="TreeGrafter"/>
</dbReference>
<dbReference type="GO" id="GO:0005737">
    <property type="term" value="C:cytoplasm"/>
    <property type="evidence" value="ECO:0007669"/>
    <property type="project" value="TreeGrafter"/>
</dbReference>